<dbReference type="GO" id="GO:0043130">
    <property type="term" value="F:ubiquitin binding"/>
    <property type="evidence" value="ECO:0007669"/>
    <property type="project" value="InterPro"/>
</dbReference>
<evidence type="ECO:0000259" key="2">
    <source>
        <dbReference type="PROSITE" id="PS51140"/>
    </source>
</evidence>
<dbReference type="CDD" id="cd14279">
    <property type="entry name" value="CUE"/>
    <property type="match status" value="1"/>
</dbReference>
<sequence length="372" mass="41716">MSVNDTASLHNVFPNISLDVIETILESNSGNVDKTFDSLLEMSDPDFQDQPPAANQARKEPSTDSRKPRVSWSDSSNQTGHNSTIDHWSDNGSSYRRSSHQNEDQIKQDAELAQRLAQQEQAQSSSSAAPIPPASANTTWTNPRLQPPPVFGAPPPPQPPQSYTSHAYAASMPQPGQNPFNLQELRDQIPMIRSNVVEGSNMAKQKAKELYQQLKTKNMAKLNEFTNASSYNQSGSYGRSSTNPFLSPQYSQPNPPTPPRPNPRPQRYSTPPGNSSGRHRFQSDEPIARRHSDEAMAQLQADERLARQLADESRQQLQADEEYARRLADEQYQAVQQQQARPINPFQDEAEDELPPPYEAHRRDRPISDLPQ</sequence>
<feature type="compositionally biased region" description="Low complexity" evidence="1">
    <location>
        <begin position="331"/>
        <end position="340"/>
    </location>
</feature>
<dbReference type="Proteomes" id="UP000654370">
    <property type="component" value="Unassembled WGS sequence"/>
</dbReference>
<evidence type="ECO:0000256" key="1">
    <source>
        <dbReference type="SAM" id="MobiDB-lite"/>
    </source>
</evidence>
<dbReference type="SUPFAM" id="SSF46934">
    <property type="entry name" value="UBA-like"/>
    <property type="match status" value="1"/>
</dbReference>
<dbReference type="GO" id="GO:0006511">
    <property type="term" value="P:ubiquitin-dependent protein catabolic process"/>
    <property type="evidence" value="ECO:0007669"/>
    <property type="project" value="TreeGrafter"/>
</dbReference>
<evidence type="ECO:0000313" key="3">
    <source>
        <dbReference type="EMBL" id="KAG2171491.1"/>
    </source>
</evidence>
<dbReference type="GO" id="GO:0031624">
    <property type="term" value="F:ubiquitin conjugating enzyme binding"/>
    <property type="evidence" value="ECO:0007669"/>
    <property type="project" value="TreeGrafter"/>
</dbReference>
<feature type="compositionally biased region" description="Polar residues" evidence="1">
    <location>
        <begin position="231"/>
        <end position="246"/>
    </location>
</feature>
<protein>
    <recommendedName>
        <fullName evidence="2">CUE domain-containing protein</fullName>
    </recommendedName>
</protein>
<feature type="compositionally biased region" description="Basic and acidic residues" evidence="1">
    <location>
        <begin position="100"/>
        <end position="112"/>
    </location>
</feature>
<dbReference type="Gene3D" id="1.10.8.10">
    <property type="entry name" value="DNA helicase RuvA subunit, C-terminal domain"/>
    <property type="match status" value="1"/>
</dbReference>
<feature type="region of interest" description="Disordered" evidence="1">
    <location>
        <begin position="330"/>
        <end position="372"/>
    </location>
</feature>
<dbReference type="InterPro" id="IPR003892">
    <property type="entry name" value="CUE"/>
</dbReference>
<feature type="compositionally biased region" description="Basic and acidic residues" evidence="1">
    <location>
        <begin position="57"/>
        <end position="67"/>
    </location>
</feature>
<organism evidence="3 4">
    <name type="scientific">Mortierella isabellina</name>
    <name type="common">Filamentous fungus</name>
    <name type="synonym">Umbelopsis isabellina</name>
    <dbReference type="NCBI Taxonomy" id="91625"/>
    <lineage>
        <taxon>Eukaryota</taxon>
        <taxon>Fungi</taxon>
        <taxon>Fungi incertae sedis</taxon>
        <taxon>Mucoromycota</taxon>
        <taxon>Mucoromycotina</taxon>
        <taxon>Umbelopsidomycetes</taxon>
        <taxon>Umbelopsidales</taxon>
        <taxon>Umbelopsidaceae</taxon>
        <taxon>Umbelopsis</taxon>
    </lineage>
</organism>
<evidence type="ECO:0000313" key="4">
    <source>
        <dbReference type="Proteomes" id="UP000654370"/>
    </source>
</evidence>
<dbReference type="PANTHER" id="PTHR16461:SF5">
    <property type="entry name" value="TOLL-INTERACTING PROTEIN"/>
    <property type="match status" value="1"/>
</dbReference>
<comment type="caution">
    <text evidence="3">The sequence shown here is derived from an EMBL/GenBank/DDBJ whole genome shotgun (WGS) entry which is preliminary data.</text>
</comment>
<feature type="domain" description="CUE" evidence="2">
    <location>
        <begin position="1"/>
        <end position="44"/>
    </location>
</feature>
<dbReference type="GO" id="GO:0005737">
    <property type="term" value="C:cytoplasm"/>
    <property type="evidence" value="ECO:0007669"/>
    <property type="project" value="TreeGrafter"/>
</dbReference>
<feature type="region of interest" description="Disordered" evidence="1">
    <location>
        <begin position="42"/>
        <end position="181"/>
    </location>
</feature>
<proteinExistence type="predicted"/>
<accession>A0A8H7PCR1</accession>
<dbReference type="Pfam" id="PF02845">
    <property type="entry name" value="CUE"/>
    <property type="match status" value="1"/>
</dbReference>
<dbReference type="SMART" id="SM00546">
    <property type="entry name" value="CUE"/>
    <property type="match status" value="1"/>
</dbReference>
<dbReference type="AlphaFoldDB" id="A0A8H7PCR1"/>
<feature type="compositionally biased region" description="Low complexity" evidence="1">
    <location>
        <begin position="113"/>
        <end position="129"/>
    </location>
</feature>
<feature type="compositionally biased region" description="Basic and acidic residues" evidence="1">
    <location>
        <begin position="281"/>
        <end position="294"/>
    </location>
</feature>
<reference evidence="3" key="1">
    <citation type="submission" date="2020-12" db="EMBL/GenBank/DDBJ databases">
        <title>Metabolic potential, ecology and presence of endohyphal bacteria is reflected in genomic diversity of Mucoromycotina.</title>
        <authorList>
            <person name="Muszewska A."/>
            <person name="Okrasinska A."/>
            <person name="Steczkiewicz K."/>
            <person name="Drgas O."/>
            <person name="Orlowska M."/>
            <person name="Perlinska-Lenart U."/>
            <person name="Aleksandrzak-Piekarczyk T."/>
            <person name="Szatraj K."/>
            <person name="Zielenkiewicz U."/>
            <person name="Pilsyk S."/>
            <person name="Malc E."/>
            <person name="Mieczkowski P."/>
            <person name="Kruszewska J.S."/>
            <person name="Biernat P."/>
            <person name="Pawlowska J."/>
        </authorList>
    </citation>
    <scope>NUCLEOTIDE SEQUENCE</scope>
    <source>
        <strain evidence="3">WA0000067209</strain>
    </source>
</reference>
<gene>
    <name evidence="3" type="ORF">INT43_009152</name>
</gene>
<feature type="compositionally biased region" description="Polar residues" evidence="1">
    <location>
        <begin position="72"/>
        <end position="96"/>
    </location>
</feature>
<feature type="compositionally biased region" description="Basic and acidic residues" evidence="1">
    <location>
        <begin position="359"/>
        <end position="372"/>
    </location>
</feature>
<dbReference type="PROSITE" id="PS51140">
    <property type="entry name" value="CUE"/>
    <property type="match status" value="1"/>
</dbReference>
<dbReference type="EMBL" id="JAEPQZ010000021">
    <property type="protein sequence ID" value="KAG2171491.1"/>
    <property type="molecule type" value="Genomic_DNA"/>
</dbReference>
<feature type="compositionally biased region" description="Pro residues" evidence="1">
    <location>
        <begin position="253"/>
        <end position="264"/>
    </location>
</feature>
<name>A0A8H7PCR1_MORIS</name>
<dbReference type="InterPro" id="IPR009060">
    <property type="entry name" value="UBA-like_sf"/>
</dbReference>
<feature type="compositionally biased region" description="Pro residues" evidence="1">
    <location>
        <begin position="145"/>
        <end position="160"/>
    </location>
</feature>
<dbReference type="PANTHER" id="PTHR16461">
    <property type="entry name" value="TOLL-INTERACTING PROTEIN"/>
    <property type="match status" value="1"/>
</dbReference>
<dbReference type="OrthoDB" id="9942608at2759"/>
<keyword evidence="4" id="KW-1185">Reference proteome</keyword>
<feature type="region of interest" description="Disordered" evidence="1">
    <location>
        <begin position="231"/>
        <end position="296"/>
    </location>
</feature>